<feature type="domain" description="Ferrous iron transporter FeoA-like" evidence="2">
    <location>
        <begin position="15"/>
        <end position="96"/>
    </location>
</feature>
<reference evidence="3" key="1">
    <citation type="journal article" date="2020" name="Microbiol. Resour. Announc.">
        <title>Complete Genome Sequence of Moraxella osloensis Strain YV1, Isolated from an Australian Wastewater Treatment Plant.</title>
        <authorList>
            <person name="Batinovic S."/>
            <person name="Rice D.T.F."/>
            <person name="Seviour R.J."/>
            <person name="Petrovski S."/>
        </authorList>
    </citation>
    <scope>NUCLEOTIDE SEQUENCE</scope>
    <source>
        <strain evidence="3">YV1</strain>
    </source>
</reference>
<dbReference type="Gene3D" id="2.30.30.90">
    <property type="match status" value="1"/>
</dbReference>
<evidence type="ECO:0000259" key="2">
    <source>
        <dbReference type="SMART" id="SM00899"/>
    </source>
</evidence>
<dbReference type="InterPro" id="IPR007167">
    <property type="entry name" value="Fe-transptr_FeoA-like"/>
</dbReference>
<dbReference type="InterPro" id="IPR038157">
    <property type="entry name" value="FeoA_core_dom"/>
</dbReference>
<dbReference type="SUPFAM" id="SSF50037">
    <property type="entry name" value="C-terminal domain of transcriptional repressors"/>
    <property type="match status" value="1"/>
</dbReference>
<dbReference type="SMART" id="SM00899">
    <property type="entry name" value="FeoA"/>
    <property type="match status" value="1"/>
</dbReference>
<sequence>MAPVPESISPRAAAQPLLDLPKHTIAYVEEVIANPAFGLQDNLVSRRLHDLGFLPNTAIKIVAKGLFGRPPFAIQLAGGAQFSLRRDELAKIKCRRV</sequence>
<dbReference type="GO" id="GO:0046914">
    <property type="term" value="F:transition metal ion binding"/>
    <property type="evidence" value="ECO:0007669"/>
    <property type="project" value="InterPro"/>
</dbReference>
<protein>
    <submittedName>
        <fullName evidence="3">Ferrous iron transport protein A</fullName>
    </submittedName>
</protein>
<dbReference type="EMBL" id="CP047226">
    <property type="protein sequence ID" value="QHG10683.1"/>
    <property type="molecule type" value="Genomic_DNA"/>
</dbReference>
<name>A0A6P1KLB8_FAUOS</name>
<dbReference type="Pfam" id="PF04023">
    <property type="entry name" value="FeoA"/>
    <property type="match status" value="1"/>
</dbReference>
<dbReference type="AlphaFoldDB" id="A0A6P1KLB8"/>
<gene>
    <name evidence="3" type="ORF">GSF12_09945</name>
</gene>
<keyword evidence="1" id="KW-0408">Iron</keyword>
<organism evidence="3">
    <name type="scientific">Faucicola osloensis</name>
    <name type="common">Moraxella osloensis</name>
    <dbReference type="NCBI Taxonomy" id="34062"/>
    <lineage>
        <taxon>Bacteria</taxon>
        <taxon>Pseudomonadati</taxon>
        <taxon>Pseudomonadota</taxon>
        <taxon>Gammaproteobacteria</taxon>
        <taxon>Moraxellales</taxon>
        <taxon>Moraxellaceae</taxon>
        <taxon>Faucicola</taxon>
    </lineage>
</organism>
<dbReference type="InterPro" id="IPR008988">
    <property type="entry name" value="Transcriptional_repressor_C"/>
</dbReference>
<accession>A0A6P1KLB8</accession>
<evidence type="ECO:0000313" key="3">
    <source>
        <dbReference type="EMBL" id="QHG10683.1"/>
    </source>
</evidence>
<evidence type="ECO:0000256" key="1">
    <source>
        <dbReference type="ARBA" id="ARBA00023004"/>
    </source>
</evidence>
<proteinExistence type="predicted"/>